<dbReference type="InterPro" id="IPR051532">
    <property type="entry name" value="Ester_Hydrolysis_Enzymes"/>
</dbReference>
<dbReference type="Pfam" id="PF00657">
    <property type="entry name" value="Lipase_GDSL"/>
    <property type="match status" value="1"/>
</dbReference>
<evidence type="ECO:0000256" key="1">
    <source>
        <dbReference type="ARBA" id="ARBA00008668"/>
    </source>
</evidence>
<dbReference type="Gene3D" id="3.40.50.1110">
    <property type="entry name" value="SGNH hydrolase"/>
    <property type="match status" value="1"/>
</dbReference>
<reference evidence="2 3" key="1">
    <citation type="journal article" date="2015" name="Genome Biol. Evol.">
        <title>Comparative Genomics of a Bacterivorous Green Alga Reveals Evolutionary Causalities and Consequences of Phago-Mixotrophic Mode of Nutrition.</title>
        <authorList>
            <person name="Burns J.A."/>
            <person name="Paasch A."/>
            <person name="Narechania A."/>
            <person name="Kim E."/>
        </authorList>
    </citation>
    <scope>NUCLEOTIDE SEQUENCE [LARGE SCALE GENOMIC DNA]</scope>
    <source>
        <strain evidence="2 3">PLY_AMNH</strain>
    </source>
</reference>
<dbReference type="PANTHER" id="PTHR30383:SF2">
    <property type="entry name" value="CELLULOSE-BINDING PROTEIN"/>
    <property type="match status" value="1"/>
</dbReference>
<evidence type="ECO:0000313" key="2">
    <source>
        <dbReference type="EMBL" id="KAK3242766.1"/>
    </source>
</evidence>
<dbReference type="InterPro" id="IPR001087">
    <property type="entry name" value="GDSL"/>
</dbReference>
<gene>
    <name evidence="2" type="ORF">CYMTET_47561</name>
</gene>
<dbReference type="EMBL" id="LGRX02033122">
    <property type="protein sequence ID" value="KAK3242766.1"/>
    <property type="molecule type" value="Genomic_DNA"/>
</dbReference>
<accession>A0AAE0EW17</accession>
<keyword evidence="3" id="KW-1185">Reference proteome</keyword>
<dbReference type="SUPFAM" id="SSF52266">
    <property type="entry name" value="SGNH hydrolase"/>
    <property type="match status" value="1"/>
</dbReference>
<dbReference type="InterPro" id="IPR036514">
    <property type="entry name" value="SGNH_hydro_sf"/>
</dbReference>
<evidence type="ECO:0000313" key="3">
    <source>
        <dbReference type="Proteomes" id="UP001190700"/>
    </source>
</evidence>
<name>A0AAE0EW17_9CHLO</name>
<dbReference type="AlphaFoldDB" id="A0AAE0EW17"/>
<dbReference type="Proteomes" id="UP001190700">
    <property type="component" value="Unassembled WGS sequence"/>
</dbReference>
<evidence type="ECO:0008006" key="4">
    <source>
        <dbReference type="Google" id="ProtNLM"/>
    </source>
</evidence>
<sequence length="302" mass="33260">MCVARDLHEGCKLDRIKDPNLTVVNKTSPLNVTGEKIVILPLGDSLTKGAEELKCARDGAGCRGSTSYRYFLGLHLQETWGAYSFEFVGSKATQACQAFQVATADSSCGLSGAPSVCAPCTYPWDKGHEGHRAWTTRDVLDGKPGREPGLKDLLSKGTRLDIVLLLIGNNDIYKGFVKSTKQSVDNIKTIVDLLKASSPYVYILILQLPRFGPRVKRWDAKGLLASNEAVQRLSEAIEMMIRKRKDDRLRFVTHDLQPSVKYMSSDGVHHTPAGEEMLAKGWARALPTDLARSILEGKMKAK</sequence>
<organism evidence="2 3">
    <name type="scientific">Cymbomonas tetramitiformis</name>
    <dbReference type="NCBI Taxonomy" id="36881"/>
    <lineage>
        <taxon>Eukaryota</taxon>
        <taxon>Viridiplantae</taxon>
        <taxon>Chlorophyta</taxon>
        <taxon>Pyramimonadophyceae</taxon>
        <taxon>Pyramimonadales</taxon>
        <taxon>Pyramimonadaceae</taxon>
        <taxon>Cymbomonas</taxon>
    </lineage>
</organism>
<protein>
    <recommendedName>
        <fullName evidence="4">SGNH hydrolase-type esterase domain-containing protein</fullName>
    </recommendedName>
</protein>
<proteinExistence type="inferred from homology"/>
<comment type="caution">
    <text evidence="2">The sequence shown here is derived from an EMBL/GenBank/DDBJ whole genome shotgun (WGS) entry which is preliminary data.</text>
</comment>
<comment type="similarity">
    <text evidence="1">Belongs to the 'GDSL' lipolytic enzyme family.</text>
</comment>
<dbReference type="PANTHER" id="PTHR30383">
    <property type="entry name" value="THIOESTERASE 1/PROTEASE 1/LYSOPHOSPHOLIPASE L1"/>
    <property type="match status" value="1"/>
</dbReference>
<dbReference type="GO" id="GO:0004622">
    <property type="term" value="F:phosphatidylcholine lysophospholipase activity"/>
    <property type="evidence" value="ECO:0007669"/>
    <property type="project" value="TreeGrafter"/>
</dbReference>